<dbReference type="GO" id="GO:0004553">
    <property type="term" value="F:hydrolase activity, hydrolyzing O-glycosyl compounds"/>
    <property type="evidence" value="ECO:0007669"/>
    <property type="project" value="InterPro"/>
</dbReference>
<keyword evidence="2 7" id="KW-0378">Hydrolase</keyword>
<comment type="similarity">
    <text evidence="1 7">Belongs to the glycosyl hydrolase 5 (cellulase A) family.</text>
</comment>
<evidence type="ECO:0000256" key="5">
    <source>
        <dbReference type="ARBA" id="ARBA00023295"/>
    </source>
</evidence>
<evidence type="ECO:0000256" key="3">
    <source>
        <dbReference type="ARBA" id="ARBA00023001"/>
    </source>
</evidence>
<keyword evidence="11" id="KW-1185">Reference proteome</keyword>
<keyword evidence="6" id="KW-0624">Polysaccharide degradation</keyword>
<dbReference type="InterPro" id="IPR017853">
    <property type="entry name" value="GH"/>
</dbReference>
<accession>K3XCH7</accession>
<proteinExistence type="inferred from homology"/>
<dbReference type="VEuPathDB" id="FungiDB:PYU1_G014895"/>
<reference evidence="10" key="3">
    <citation type="submission" date="2015-02" db="UniProtKB">
        <authorList>
            <consortium name="EnsemblProtists"/>
        </authorList>
    </citation>
    <scope>IDENTIFICATION</scope>
    <source>
        <strain evidence="10">DAOM BR144</strain>
    </source>
</reference>
<sequence>MCGRNHESSVNNSVQNFNELQVRKRTIQGGEVSEDGIDDVVGGKEVDWNPSKYPPTEYEMPNYQSKDGKIVAVSSNGTEVPISMKGVNWFGMETDQAIPFGLWDNDTAGTTAPNAISLTESYRYEQYHVAEFLSINKFNAVRLPLMVHHILSNTVPNKGMINSYSNQAVSIKNYMALLKSIVKVLQFRRIGVLISMHTLTDDDSGGLWYNDDVSEEDFLKAIDSLTSNLCDDEYWNVMGLDIKNEPFKATWGTGKANDFRVGVKTITEHMLAGCPKWLGFVEGSLPRP</sequence>
<dbReference type="Pfam" id="PF00150">
    <property type="entry name" value="Cellulase"/>
    <property type="match status" value="1"/>
</dbReference>
<protein>
    <recommendedName>
        <fullName evidence="9">Glycoside hydrolase family 5 domain-containing protein</fullName>
    </recommendedName>
</protein>
<dbReference type="HOGENOM" id="CLU_967991_0_0_1"/>
<dbReference type="PANTHER" id="PTHR35923">
    <property type="entry name" value="MAJOR EXTRACELLULAR ENDOGLUCANASE"/>
    <property type="match status" value="1"/>
</dbReference>
<reference evidence="11" key="1">
    <citation type="journal article" date="2010" name="Genome Biol.">
        <title>Genome sequence of the necrotrophic plant pathogen Pythium ultimum reveals original pathogenicity mechanisms and effector repertoire.</title>
        <authorList>
            <person name="Levesque C.A."/>
            <person name="Brouwer H."/>
            <person name="Cano L."/>
            <person name="Hamilton J.P."/>
            <person name="Holt C."/>
            <person name="Huitema E."/>
            <person name="Raffaele S."/>
            <person name="Robideau G.P."/>
            <person name="Thines M."/>
            <person name="Win J."/>
            <person name="Zerillo M.M."/>
            <person name="Beakes G.W."/>
            <person name="Boore J.L."/>
            <person name="Busam D."/>
            <person name="Dumas B."/>
            <person name="Ferriera S."/>
            <person name="Fuerstenberg S.I."/>
            <person name="Gachon C.M."/>
            <person name="Gaulin E."/>
            <person name="Govers F."/>
            <person name="Grenville-Briggs L."/>
            <person name="Horner N."/>
            <person name="Hostetler J."/>
            <person name="Jiang R.H."/>
            <person name="Johnson J."/>
            <person name="Krajaejun T."/>
            <person name="Lin H."/>
            <person name="Meijer H.J."/>
            <person name="Moore B."/>
            <person name="Morris P."/>
            <person name="Phuntmart V."/>
            <person name="Puiu D."/>
            <person name="Shetty J."/>
            <person name="Stajich J.E."/>
            <person name="Tripathy S."/>
            <person name="Wawra S."/>
            <person name="van West P."/>
            <person name="Whitty B.R."/>
            <person name="Coutinho P.M."/>
            <person name="Henrissat B."/>
            <person name="Martin F."/>
            <person name="Thomas P.D."/>
            <person name="Tyler B.M."/>
            <person name="De Vries R.P."/>
            <person name="Kamoun S."/>
            <person name="Yandell M."/>
            <person name="Tisserat N."/>
            <person name="Buell C.R."/>
        </authorList>
    </citation>
    <scope>NUCLEOTIDE SEQUENCE</scope>
    <source>
        <strain evidence="11">DAOM:BR144</strain>
    </source>
</reference>
<dbReference type="EnsemblProtists" id="PYU1_T014926">
    <property type="protein sequence ID" value="PYU1_T014926"/>
    <property type="gene ID" value="PYU1_G014895"/>
</dbReference>
<evidence type="ECO:0000256" key="1">
    <source>
        <dbReference type="ARBA" id="ARBA00005641"/>
    </source>
</evidence>
<keyword evidence="4" id="KW-0119">Carbohydrate metabolism</keyword>
<dbReference type="EMBL" id="ADOS01001486">
    <property type="status" value="NOT_ANNOTATED_CDS"/>
    <property type="molecule type" value="Genomic_DNA"/>
</dbReference>
<keyword evidence="5 7" id="KW-0326">Glycosidase</keyword>
<dbReference type="Gene3D" id="3.20.20.80">
    <property type="entry name" value="Glycosidases"/>
    <property type="match status" value="1"/>
</dbReference>
<dbReference type="STRING" id="431595.K3XCH7"/>
<dbReference type="GO" id="GO:0030245">
    <property type="term" value="P:cellulose catabolic process"/>
    <property type="evidence" value="ECO:0007669"/>
    <property type="project" value="UniProtKB-KW"/>
</dbReference>
<dbReference type="SUPFAM" id="SSF51445">
    <property type="entry name" value="(Trans)glycosidases"/>
    <property type="match status" value="1"/>
</dbReference>
<organism evidence="10 11">
    <name type="scientific">Globisporangium ultimum (strain ATCC 200006 / CBS 805.95 / DAOM BR144)</name>
    <name type="common">Pythium ultimum</name>
    <dbReference type="NCBI Taxonomy" id="431595"/>
    <lineage>
        <taxon>Eukaryota</taxon>
        <taxon>Sar</taxon>
        <taxon>Stramenopiles</taxon>
        <taxon>Oomycota</taxon>
        <taxon>Peronosporomycetes</taxon>
        <taxon>Pythiales</taxon>
        <taxon>Pythiaceae</taxon>
        <taxon>Globisporangium</taxon>
    </lineage>
</organism>
<dbReference type="eggNOG" id="ENOG502QUB5">
    <property type="taxonomic scope" value="Eukaryota"/>
</dbReference>
<dbReference type="PANTHER" id="PTHR35923:SF2">
    <property type="entry name" value="ENDOGLUCANASE"/>
    <property type="match status" value="1"/>
</dbReference>
<reference evidence="11" key="2">
    <citation type="submission" date="2010-04" db="EMBL/GenBank/DDBJ databases">
        <authorList>
            <person name="Buell R."/>
            <person name="Hamilton J."/>
            <person name="Hostetler J."/>
        </authorList>
    </citation>
    <scope>NUCLEOTIDE SEQUENCE [LARGE SCALE GENOMIC DNA]</scope>
    <source>
        <strain evidence="11">DAOM:BR144</strain>
    </source>
</reference>
<evidence type="ECO:0000256" key="2">
    <source>
        <dbReference type="ARBA" id="ARBA00022801"/>
    </source>
</evidence>
<feature type="region of interest" description="Disordered" evidence="8">
    <location>
        <begin position="33"/>
        <end position="52"/>
    </location>
</feature>
<evidence type="ECO:0000259" key="9">
    <source>
        <dbReference type="Pfam" id="PF00150"/>
    </source>
</evidence>
<dbReference type="InterPro" id="IPR001547">
    <property type="entry name" value="Glyco_hydro_5"/>
</dbReference>
<dbReference type="AlphaFoldDB" id="K3XCH7"/>
<evidence type="ECO:0000256" key="7">
    <source>
        <dbReference type="RuleBase" id="RU361153"/>
    </source>
</evidence>
<evidence type="ECO:0000256" key="4">
    <source>
        <dbReference type="ARBA" id="ARBA00023277"/>
    </source>
</evidence>
<name>K3XCH7_GLOUD</name>
<dbReference type="Proteomes" id="UP000019132">
    <property type="component" value="Unassembled WGS sequence"/>
</dbReference>
<evidence type="ECO:0000313" key="10">
    <source>
        <dbReference type="EnsemblProtists" id="PYU1_T014926"/>
    </source>
</evidence>
<evidence type="ECO:0000256" key="6">
    <source>
        <dbReference type="ARBA" id="ARBA00023326"/>
    </source>
</evidence>
<dbReference type="InParanoid" id="K3XCH7"/>
<feature type="domain" description="Glycoside hydrolase family 5" evidence="9">
    <location>
        <begin position="122"/>
        <end position="282"/>
    </location>
</feature>
<evidence type="ECO:0000313" key="11">
    <source>
        <dbReference type="Proteomes" id="UP000019132"/>
    </source>
</evidence>
<evidence type="ECO:0000256" key="8">
    <source>
        <dbReference type="SAM" id="MobiDB-lite"/>
    </source>
</evidence>
<keyword evidence="3" id="KW-0136">Cellulose degradation</keyword>